<organism evidence="13 14">
    <name type="scientific">Pontibacter ummariensis</name>
    <dbReference type="NCBI Taxonomy" id="1610492"/>
    <lineage>
        <taxon>Bacteria</taxon>
        <taxon>Pseudomonadati</taxon>
        <taxon>Bacteroidota</taxon>
        <taxon>Cytophagia</taxon>
        <taxon>Cytophagales</taxon>
        <taxon>Hymenobacteraceae</taxon>
        <taxon>Pontibacter</taxon>
    </lineage>
</organism>
<evidence type="ECO:0000256" key="1">
    <source>
        <dbReference type="ARBA" id="ARBA00004571"/>
    </source>
</evidence>
<evidence type="ECO:0000256" key="2">
    <source>
        <dbReference type="ARBA" id="ARBA00022448"/>
    </source>
</evidence>
<feature type="signal peptide" evidence="10">
    <location>
        <begin position="1"/>
        <end position="20"/>
    </location>
</feature>
<dbReference type="Gene3D" id="2.60.40.1120">
    <property type="entry name" value="Carboxypeptidase-like, regulatory domain"/>
    <property type="match status" value="1"/>
</dbReference>
<keyword evidence="4 8" id="KW-0812">Transmembrane</keyword>
<comment type="similarity">
    <text evidence="8 9">Belongs to the TonB-dependent receptor family.</text>
</comment>
<evidence type="ECO:0000256" key="6">
    <source>
        <dbReference type="ARBA" id="ARBA00023136"/>
    </source>
</evidence>
<dbReference type="OrthoDB" id="1109239at2"/>
<evidence type="ECO:0000256" key="7">
    <source>
        <dbReference type="ARBA" id="ARBA00023237"/>
    </source>
</evidence>
<evidence type="ECO:0000313" key="13">
    <source>
        <dbReference type="EMBL" id="SNT10885.1"/>
    </source>
</evidence>
<accession>A0A239JYM3</accession>
<keyword evidence="2 8" id="KW-0813">Transport</keyword>
<dbReference type="AlphaFoldDB" id="A0A239JYM3"/>
<reference evidence="14" key="1">
    <citation type="submission" date="2017-06" db="EMBL/GenBank/DDBJ databases">
        <authorList>
            <person name="Varghese N."/>
            <person name="Submissions S."/>
        </authorList>
    </citation>
    <scope>NUCLEOTIDE SEQUENCE [LARGE SCALE GENOMIC DNA]</scope>
    <source>
        <strain evidence="14">NKM1</strain>
    </source>
</reference>
<dbReference type="GO" id="GO:0009279">
    <property type="term" value="C:cell outer membrane"/>
    <property type="evidence" value="ECO:0007669"/>
    <property type="project" value="UniProtKB-SubCell"/>
</dbReference>
<dbReference type="InterPro" id="IPR008969">
    <property type="entry name" value="CarboxyPept-like_regulatory"/>
</dbReference>
<dbReference type="GO" id="GO:0044718">
    <property type="term" value="P:siderophore transmembrane transport"/>
    <property type="evidence" value="ECO:0007669"/>
    <property type="project" value="TreeGrafter"/>
</dbReference>
<feature type="domain" description="TonB-dependent receptor-like beta-barrel" evidence="11">
    <location>
        <begin position="270"/>
        <end position="697"/>
    </location>
</feature>
<protein>
    <submittedName>
        <fullName evidence="13">Outer membrane receptor for ferrienterochelin and colicins</fullName>
    </submittedName>
</protein>
<dbReference type="InterPro" id="IPR037066">
    <property type="entry name" value="Plug_dom_sf"/>
</dbReference>
<evidence type="ECO:0000256" key="8">
    <source>
        <dbReference type="PROSITE-ProRule" id="PRU01360"/>
    </source>
</evidence>
<dbReference type="Proteomes" id="UP000198432">
    <property type="component" value="Unassembled WGS sequence"/>
</dbReference>
<sequence length="762" mass="83928">MKHLKILYLLLTFLPVRASAQEGSISGYVRSEGKPLEFVNVGLQRTSRGTSTDSDGYFSIKGVPYGTYELTTSLIGFEAQTKRVTVDSQSPQATVSFSLEEATARINEVVISGTMKEVSKLESAVPVEVYTAEFFKANPTPSVFESMQHVNGVRPQLNCNVCNTGDIHINGLEGPYTMVLIDGMPIVSGLSTVYGLTGIPQALVERVEVVKGPASTLYGSEAVGGLINIITRKPFSAPRTAVDVFGTTWGEANADVGLRYGAGQHTQGLLGVNSFNYQNPIDNNGDGFTDVTLQSRISVFNKLSFGRKSNKPFSVAGRYVYEDRWGGEMHWDSAHRGGAEVYGESIYTSRWEAFGLYQLPVKEIINFQFSTNGHQQNSVYGNTAYIASQYIGFGQLTWNKLLGNRHDLLAGLAYRHTYYDDNTPATAGVDGTTNQPSVIHLPGAFVQDEIKLNDYNKLLLGARYDYNSLHGSVLTPRLNYKWTSRNKQNAVRLSVGNGYRVAHVFTEDHAALTGAREVVFEGELEPETSWNANLNVVKQVYSSNNAFFGLDGSLFYTYFHNRIVPDYDADPNRIIYSNLEGSAVSKGVSLNLDVAWTSGLKLLAGATLMDVTLEEQGERRRQMLTERFSGVWSIGYPFPGIGLTVDYTGNVYGPMRLPLLGPLDDRPAHSPWWSLQNIQLTKAIGSKWELYGGVKNLLNFTPPANSIARAFDPFDRGVLFDEQGQVIPTPGNPQGLTFDPSYVYAPNQGIRGFLGVRYTLNK</sequence>
<keyword evidence="3 8" id="KW-1134">Transmembrane beta strand</keyword>
<dbReference type="SUPFAM" id="SSF49464">
    <property type="entry name" value="Carboxypeptidase regulatory domain-like"/>
    <property type="match status" value="1"/>
</dbReference>
<name>A0A239JYM3_9BACT</name>
<proteinExistence type="inferred from homology"/>
<feature type="chain" id="PRO_5012331089" evidence="10">
    <location>
        <begin position="21"/>
        <end position="762"/>
    </location>
</feature>
<dbReference type="InterPro" id="IPR036942">
    <property type="entry name" value="Beta-barrel_TonB_sf"/>
</dbReference>
<dbReference type="EMBL" id="FZOQ01000024">
    <property type="protein sequence ID" value="SNT10885.1"/>
    <property type="molecule type" value="Genomic_DNA"/>
</dbReference>
<dbReference type="InterPro" id="IPR000531">
    <property type="entry name" value="Beta-barrel_TonB"/>
</dbReference>
<keyword evidence="10" id="KW-0732">Signal</keyword>
<evidence type="ECO:0000259" key="11">
    <source>
        <dbReference type="Pfam" id="PF00593"/>
    </source>
</evidence>
<keyword evidence="13" id="KW-0675">Receptor</keyword>
<feature type="domain" description="TonB-dependent receptor plug" evidence="12">
    <location>
        <begin position="120"/>
        <end position="225"/>
    </location>
</feature>
<evidence type="ECO:0000256" key="3">
    <source>
        <dbReference type="ARBA" id="ARBA00022452"/>
    </source>
</evidence>
<evidence type="ECO:0000313" key="14">
    <source>
        <dbReference type="Proteomes" id="UP000198432"/>
    </source>
</evidence>
<dbReference type="InterPro" id="IPR012910">
    <property type="entry name" value="Plug_dom"/>
</dbReference>
<evidence type="ECO:0000259" key="12">
    <source>
        <dbReference type="Pfam" id="PF07715"/>
    </source>
</evidence>
<dbReference type="Gene3D" id="2.40.170.20">
    <property type="entry name" value="TonB-dependent receptor, beta-barrel domain"/>
    <property type="match status" value="1"/>
</dbReference>
<keyword evidence="7 8" id="KW-0998">Cell outer membrane</keyword>
<dbReference type="SUPFAM" id="SSF56935">
    <property type="entry name" value="Porins"/>
    <property type="match status" value="1"/>
</dbReference>
<dbReference type="Gene3D" id="2.170.130.10">
    <property type="entry name" value="TonB-dependent receptor, plug domain"/>
    <property type="match status" value="1"/>
</dbReference>
<dbReference type="PROSITE" id="PS52016">
    <property type="entry name" value="TONB_DEPENDENT_REC_3"/>
    <property type="match status" value="1"/>
</dbReference>
<dbReference type="PANTHER" id="PTHR30069:SF57">
    <property type="entry name" value="TONB-DEPENDENT RECEPTOR"/>
    <property type="match status" value="1"/>
</dbReference>
<dbReference type="GO" id="GO:0015344">
    <property type="term" value="F:siderophore uptake transmembrane transporter activity"/>
    <property type="evidence" value="ECO:0007669"/>
    <property type="project" value="TreeGrafter"/>
</dbReference>
<evidence type="ECO:0000256" key="5">
    <source>
        <dbReference type="ARBA" id="ARBA00023077"/>
    </source>
</evidence>
<gene>
    <name evidence="13" type="ORF">SAMN06296052_12461</name>
</gene>
<dbReference type="Pfam" id="PF07715">
    <property type="entry name" value="Plug"/>
    <property type="match status" value="1"/>
</dbReference>
<dbReference type="RefSeq" id="WP_089321122.1">
    <property type="nucleotide sequence ID" value="NZ_FZOQ01000024.1"/>
</dbReference>
<evidence type="ECO:0000256" key="10">
    <source>
        <dbReference type="SAM" id="SignalP"/>
    </source>
</evidence>
<evidence type="ECO:0000256" key="9">
    <source>
        <dbReference type="RuleBase" id="RU003357"/>
    </source>
</evidence>
<dbReference type="InterPro" id="IPR039426">
    <property type="entry name" value="TonB-dep_rcpt-like"/>
</dbReference>
<keyword evidence="14" id="KW-1185">Reference proteome</keyword>
<keyword evidence="6 8" id="KW-0472">Membrane</keyword>
<evidence type="ECO:0000256" key="4">
    <source>
        <dbReference type="ARBA" id="ARBA00022692"/>
    </source>
</evidence>
<keyword evidence="5 9" id="KW-0798">TonB box</keyword>
<dbReference type="Pfam" id="PF13715">
    <property type="entry name" value="CarbopepD_reg_2"/>
    <property type="match status" value="1"/>
</dbReference>
<comment type="subcellular location">
    <subcellularLocation>
        <location evidence="1 8">Cell outer membrane</location>
        <topology evidence="1 8">Multi-pass membrane protein</topology>
    </subcellularLocation>
</comment>
<dbReference type="PANTHER" id="PTHR30069">
    <property type="entry name" value="TONB-DEPENDENT OUTER MEMBRANE RECEPTOR"/>
    <property type="match status" value="1"/>
</dbReference>
<dbReference type="Pfam" id="PF00593">
    <property type="entry name" value="TonB_dep_Rec_b-barrel"/>
    <property type="match status" value="1"/>
</dbReference>